<gene>
    <name evidence="3" type="ORF">ACIGXA_05985</name>
</gene>
<dbReference type="InterPro" id="IPR013901">
    <property type="entry name" value="Anthrone_oxy"/>
</dbReference>
<keyword evidence="2" id="KW-1133">Transmembrane helix</keyword>
<dbReference type="RefSeq" id="WP_399644881.1">
    <property type="nucleotide sequence ID" value="NZ_JBITYG010000002.1"/>
</dbReference>
<evidence type="ECO:0000313" key="4">
    <source>
        <dbReference type="Proteomes" id="UP001614394"/>
    </source>
</evidence>
<comment type="caution">
    <text evidence="3">The sequence shown here is derived from an EMBL/GenBank/DDBJ whole genome shotgun (WGS) entry which is preliminary data.</text>
</comment>
<dbReference type="Proteomes" id="UP001614394">
    <property type="component" value="Unassembled WGS sequence"/>
</dbReference>
<accession>A0ABW8C1S4</accession>
<evidence type="ECO:0000256" key="2">
    <source>
        <dbReference type="SAM" id="Phobius"/>
    </source>
</evidence>
<organism evidence="3 4">
    <name type="scientific">Streptomyces fildesensis</name>
    <dbReference type="NCBI Taxonomy" id="375757"/>
    <lineage>
        <taxon>Bacteria</taxon>
        <taxon>Bacillati</taxon>
        <taxon>Actinomycetota</taxon>
        <taxon>Actinomycetes</taxon>
        <taxon>Kitasatosporales</taxon>
        <taxon>Streptomycetaceae</taxon>
        <taxon>Streptomyces</taxon>
    </lineage>
</organism>
<feature type="transmembrane region" description="Helical" evidence="2">
    <location>
        <begin position="86"/>
        <end position="104"/>
    </location>
</feature>
<dbReference type="Pfam" id="PF08592">
    <property type="entry name" value="Anthrone_oxy"/>
    <property type="match status" value="1"/>
</dbReference>
<sequence length="201" mass="21210">MSAARFTNVAPNTQMTPQAPLRHPALPVPARRSAAGLVLGAATVATALMAGVFFSFDVAVMPGLGRGDDRTFIGAMQNINVAIENPVFFLAFFGALVLTAVAAFQQRRLGRRAVFGWALASVVLYVVALLVTMGANIPLNDELAKAGDPAHIRDLAAVRDKFENTWIALNMMRTAACTVAVGCLSRALFLHGRGDAGTGSR</sequence>
<dbReference type="EMBL" id="JBITYG010000002">
    <property type="protein sequence ID" value="MFI9100053.1"/>
    <property type="molecule type" value="Genomic_DNA"/>
</dbReference>
<keyword evidence="2" id="KW-0472">Membrane</keyword>
<reference evidence="3 4" key="1">
    <citation type="submission" date="2024-10" db="EMBL/GenBank/DDBJ databases">
        <title>The Natural Products Discovery Center: Release of the First 8490 Sequenced Strains for Exploring Actinobacteria Biosynthetic Diversity.</title>
        <authorList>
            <person name="Kalkreuter E."/>
            <person name="Kautsar S.A."/>
            <person name="Yang D."/>
            <person name="Bader C.D."/>
            <person name="Teijaro C.N."/>
            <person name="Fluegel L."/>
            <person name="Davis C.M."/>
            <person name="Simpson J.R."/>
            <person name="Lauterbach L."/>
            <person name="Steele A.D."/>
            <person name="Gui C."/>
            <person name="Meng S."/>
            <person name="Li G."/>
            <person name="Viehrig K."/>
            <person name="Ye F."/>
            <person name="Su P."/>
            <person name="Kiefer A.F."/>
            <person name="Nichols A."/>
            <person name="Cepeda A.J."/>
            <person name="Yan W."/>
            <person name="Fan B."/>
            <person name="Jiang Y."/>
            <person name="Adhikari A."/>
            <person name="Zheng C.-J."/>
            <person name="Schuster L."/>
            <person name="Cowan T.M."/>
            <person name="Smanski M.J."/>
            <person name="Chevrette M.G."/>
            <person name="De Carvalho L.P.S."/>
            <person name="Shen B."/>
        </authorList>
    </citation>
    <scope>NUCLEOTIDE SEQUENCE [LARGE SCALE GENOMIC DNA]</scope>
    <source>
        <strain evidence="3 4">NPDC053399</strain>
    </source>
</reference>
<keyword evidence="4" id="KW-1185">Reference proteome</keyword>
<protein>
    <submittedName>
        <fullName evidence="3">DUF1772 domain-containing protein</fullName>
    </submittedName>
</protein>
<feature type="region of interest" description="Disordered" evidence="1">
    <location>
        <begin position="1"/>
        <end position="23"/>
    </location>
</feature>
<keyword evidence="2" id="KW-0812">Transmembrane</keyword>
<name>A0ABW8C1S4_9ACTN</name>
<evidence type="ECO:0000256" key="1">
    <source>
        <dbReference type="SAM" id="MobiDB-lite"/>
    </source>
</evidence>
<proteinExistence type="predicted"/>
<feature type="transmembrane region" description="Helical" evidence="2">
    <location>
        <begin position="116"/>
        <end position="135"/>
    </location>
</feature>
<evidence type="ECO:0000313" key="3">
    <source>
        <dbReference type="EMBL" id="MFI9100053.1"/>
    </source>
</evidence>
<feature type="transmembrane region" description="Helical" evidence="2">
    <location>
        <begin position="34"/>
        <end position="56"/>
    </location>
</feature>